<dbReference type="Bgee" id="ENSECAG00000040090">
    <property type="expression patterns" value="Expressed in chorionic villus and 4 other cell types or tissues"/>
</dbReference>
<accession>A0A3Q2LS21</accession>
<evidence type="ECO:0000256" key="1">
    <source>
        <dbReference type="SAM" id="MobiDB-lite"/>
    </source>
</evidence>
<dbReference type="PaxDb" id="9796-ENSECAP00000045298"/>
<keyword evidence="3" id="KW-1185">Reference proteome</keyword>
<reference evidence="2" key="3">
    <citation type="submission" date="2025-09" db="UniProtKB">
        <authorList>
            <consortium name="Ensembl"/>
        </authorList>
    </citation>
    <scope>IDENTIFICATION</scope>
    <source>
        <strain evidence="2">Thoroughbred</strain>
    </source>
</reference>
<proteinExistence type="predicted"/>
<dbReference type="Proteomes" id="UP000002281">
    <property type="component" value="Chromosome 20"/>
</dbReference>
<dbReference type="Ensembl" id="ENSECAT00000062256.1">
    <property type="protein sequence ID" value="ENSECAP00000045298.1"/>
    <property type="gene ID" value="ENSECAG00000040090.1"/>
</dbReference>
<sequence length="89" mass="9534">MSTSSPGVKDLDSPPAVVYHHDAPRLGTQRQPGRVDQGPPAAEGSCMETSGLLPTLKWQCKNQNSVFQPWCLALSSSQSWVLGARTGRA</sequence>
<evidence type="ECO:0000313" key="3">
    <source>
        <dbReference type="Proteomes" id="UP000002281"/>
    </source>
</evidence>
<feature type="region of interest" description="Disordered" evidence="1">
    <location>
        <begin position="1"/>
        <end position="46"/>
    </location>
</feature>
<reference evidence="2 3" key="1">
    <citation type="journal article" date="2009" name="Science">
        <title>Genome sequence, comparative analysis, and population genetics of the domestic horse.</title>
        <authorList>
            <consortium name="Broad Institute Genome Sequencing Platform"/>
            <consortium name="Broad Institute Whole Genome Assembly Team"/>
            <person name="Wade C.M."/>
            <person name="Giulotto E."/>
            <person name="Sigurdsson S."/>
            <person name="Zoli M."/>
            <person name="Gnerre S."/>
            <person name="Imsland F."/>
            <person name="Lear T.L."/>
            <person name="Adelson D.L."/>
            <person name="Bailey E."/>
            <person name="Bellone R.R."/>
            <person name="Bloecker H."/>
            <person name="Distl O."/>
            <person name="Edgar R.C."/>
            <person name="Garber M."/>
            <person name="Leeb T."/>
            <person name="Mauceli E."/>
            <person name="MacLeod J.N."/>
            <person name="Penedo M.C.T."/>
            <person name="Raison J.M."/>
            <person name="Sharpe T."/>
            <person name="Vogel J."/>
            <person name="Andersson L."/>
            <person name="Antczak D.F."/>
            <person name="Biagi T."/>
            <person name="Binns M.M."/>
            <person name="Chowdhary B.P."/>
            <person name="Coleman S.J."/>
            <person name="Della Valle G."/>
            <person name="Fryc S."/>
            <person name="Guerin G."/>
            <person name="Hasegawa T."/>
            <person name="Hill E.W."/>
            <person name="Jurka J."/>
            <person name="Kiialainen A."/>
            <person name="Lindgren G."/>
            <person name="Liu J."/>
            <person name="Magnani E."/>
            <person name="Mickelson J.R."/>
            <person name="Murray J."/>
            <person name="Nergadze S.G."/>
            <person name="Onofrio R."/>
            <person name="Pedroni S."/>
            <person name="Piras M.F."/>
            <person name="Raudsepp T."/>
            <person name="Rocchi M."/>
            <person name="Roeed K.H."/>
            <person name="Ryder O.A."/>
            <person name="Searle S."/>
            <person name="Skow L."/>
            <person name="Swinburne J.E."/>
            <person name="Syvaenen A.C."/>
            <person name="Tozaki T."/>
            <person name="Valberg S.J."/>
            <person name="Vaudin M."/>
            <person name="White J.R."/>
            <person name="Zody M.C."/>
            <person name="Lander E.S."/>
            <person name="Lindblad-Toh K."/>
        </authorList>
    </citation>
    <scope>NUCLEOTIDE SEQUENCE [LARGE SCALE GENOMIC DNA]</scope>
    <source>
        <strain evidence="2 3">Thoroughbred</strain>
    </source>
</reference>
<dbReference type="InParanoid" id="A0A3Q2LS21"/>
<dbReference type="AlphaFoldDB" id="A0A3Q2LS21"/>
<organism evidence="2 3">
    <name type="scientific">Equus caballus</name>
    <name type="common">Horse</name>
    <dbReference type="NCBI Taxonomy" id="9796"/>
    <lineage>
        <taxon>Eukaryota</taxon>
        <taxon>Metazoa</taxon>
        <taxon>Chordata</taxon>
        <taxon>Craniata</taxon>
        <taxon>Vertebrata</taxon>
        <taxon>Euteleostomi</taxon>
        <taxon>Mammalia</taxon>
        <taxon>Eutheria</taxon>
        <taxon>Laurasiatheria</taxon>
        <taxon>Perissodactyla</taxon>
        <taxon>Equidae</taxon>
        <taxon>Equus</taxon>
    </lineage>
</organism>
<protein>
    <submittedName>
        <fullName evidence="2">Uncharacterized protein</fullName>
    </submittedName>
</protein>
<dbReference type="GeneTree" id="ENSGT00910000146970"/>
<dbReference type="OMA" id="YHHDAPR"/>
<evidence type="ECO:0000313" key="2">
    <source>
        <dbReference type="Ensembl" id="ENSECAP00000045298.1"/>
    </source>
</evidence>
<reference evidence="2" key="2">
    <citation type="submission" date="2025-08" db="UniProtKB">
        <authorList>
            <consortium name="Ensembl"/>
        </authorList>
    </citation>
    <scope>IDENTIFICATION</scope>
    <source>
        <strain evidence="2">Thoroughbred</strain>
    </source>
</reference>
<name>A0A3Q2LS21_HORSE</name>